<keyword evidence="3" id="KW-1185">Reference proteome</keyword>
<dbReference type="Proteomes" id="UP000250235">
    <property type="component" value="Unassembled WGS sequence"/>
</dbReference>
<gene>
    <name evidence="2" type="ORF">F511_45583</name>
</gene>
<reference evidence="2 3" key="1">
    <citation type="journal article" date="2015" name="Proc. Natl. Acad. Sci. U.S.A.">
        <title>The resurrection genome of Boea hygrometrica: A blueprint for survival of dehydration.</title>
        <authorList>
            <person name="Xiao L."/>
            <person name="Yang G."/>
            <person name="Zhang L."/>
            <person name="Yang X."/>
            <person name="Zhao S."/>
            <person name="Ji Z."/>
            <person name="Zhou Q."/>
            <person name="Hu M."/>
            <person name="Wang Y."/>
            <person name="Chen M."/>
            <person name="Xu Y."/>
            <person name="Jin H."/>
            <person name="Xiao X."/>
            <person name="Hu G."/>
            <person name="Bao F."/>
            <person name="Hu Y."/>
            <person name="Wan P."/>
            <person name="Li L."/>
            <person name="Deng X."/>
            <person name="Kuang T."/>
            <person name="Xiang C."/>
            <person name="Zhu J.K."/>
            <person name="Oliver M.J."/>
            <person name="He Y."/>
        </authorList>
    </citation>
    <scope>NUCLEOTIDE SEQUENCE [LARGE SCALE GENOMIC DNA]</scope>
    <source>
        <strain evidence="3">cv. XS01</strain>
    </source>
</reference>
<sequence length="96" mass="10433">MATCHDRRPMSAGRAPAAREAAKNCGCPRKMLRTLADQLLSIAHWLRDANAGDAPPWAKRCRACRAACVALRHAFFAMVPPPAGRRSGDVVTADFF</sequence>
<accession>A0A2Z6ZVM5</accession>
<evidence type="ECO:0000256" key="1">
    <source>
        <dbReference type="SAM" id="MobiDB-lite"/>
    </source>
</evidence>
<proteinExistence type="predicted"/>
<feature type="region of interest" description="Disordered" evidence="1">
    <location>
        <begin position="1"/>
        <end position="22"/>
    </location>
</feature>
<organism evidence="2 3">
    <name type="scientific">Dorcoceras hygrometricum</name>
    <dbReference type="NCBI Taxonomy" id="472368"/>
    <lineage>
        <taxon>Eukaryota</taxon>
        <taxon>Viridiplantae</taxon>
        <taxon>Streptophyta</taxon>
        <taxon>Embryophyta</taxon>
        <taxon>Tracheophyta</taxon>
        <taxon>Spermatophyta</taxon>
        <taxon>Magnoliopsida</taxon>
        <taxon>eudicotyledons</taxon>
        <taxon>Gunneridae</taxon>
        <taxon>Pentapetalae</taxon>
        <taxon>asterids</taxon>
        <taxon>lamiids</taxon>
        <taxon>Lamiales</taxon>
        <taxon>Gesneriaceae</taxon>
        <taxon>Didymocarpoideae</taxon>
        <taxon>Trichosporeae</taxon>
        <taxon>Loxocarpinae</taxon>
        <taxon>Dorcoceras</taxon>
    </lineage>
</organism>
<dbReference type="AlphaFoldDB" id="A0A2Z6ZVM5"/>
<dbReference type="EMBL" id="KV051372">
    <property type="protein sequence ID" value="KZV06935.1"/>
    <property type="molecule type" value="Genomic_DNA"/>
</dbReference>
<evidence type="ECO:0000313" key="2">
    <source>
        <dbReference type="EMBL" id="KZV06935.1"/>
    </source>
</evidence>
<name>A0A2Z6ZVM5_9LAMI</name>
<evidence type="ECO:0000313" key="3">
    <source>
        <dbReference type="Proteomes" id="UP000250235"/>
    </source>
</evidence>
<protein>
    <submittedName>
        <fullName evidence="2">Uncharacterized protein</fullName>
    </submittedName>
</protein>